<evidence type="ECO:0000256" key="9">
    <source>
        <dbReference type="ARBA" id="ARBA00023474"/>
    </source>
</evidence>
<dbReference type="GO" id="GO:0005634">
    <property type="term" value="C:nucleus"/>
    <property type="evidence" value="ECO:0007669"/>
    <property type="project" value="UniProtKB-SubCell"/>
</dbReference>
<evidence type="ECO:0000256" key="2">
    <source>
        <dbReference type="ARBA" id="ARBA00004496"/>
    </source>
</evidence>
<keyword evidence="4" id="KW-0963">Cytoplasm</keyword>
<comment type="caution">
    <text evidence="12">The sequence shown here is derived from an EMBL/GenBank/DDBJ whole genome shotgun (WGS) entry which is preliminary data.</text>
</comment>
<reference evidence="12" key="1">
    <citation type="submission" date="2021-11" db="EMBL/GenBank/DDBJ databases">
        <authorList>
            <person name="Schell T."/>
        </authorList>
    </citation>
    <scope>NUCLEOTIDE SEQUENCE</scope>
    <source>
        <strain evidence="12">M5</strain>
    </source>
</reference>
<dbReference type="SUPFAM" id="SSF55945">
    <property type="entry name" value="TATA-box binding protein-like"/>
    <property type="match status" value="2"/>
</dbReference>
<gene>
    <name evidence="12" type="ORF">DGAL_LOCUS16526</name>
</gene>
<dbReference type="PANTHER" id="PTHR10126">
    <property type="entry name" value="TATA-BOX BINDING PROTEIN"/>
    <property type="match status" value="1"/>
</dbReference>
<dbReference type="Proteomes" id="UP000789390">
    <property type="component" value="Unassembled WGS sequence"/>
</dbReference>
<evidence type="ECO:0000313" key="13">
    <source>
        <dbReference type="Proteomes" id="UP000789390"/>
    </source>
</evidence>
<evidence type="ECO:0000313" key="12">
    <source>
        <dbReference type="EMBL" id="CAH0112747.1"/>
    </source>
</evidence>
<accession>A0A8J2S105</accession>
<evidence type="ECO:0000256" key="4">
    <source>
        <dbReference type="ARBA" id="ARBA00022490"/>
    </source>
</evidence>
<dbReference type="InterPro" id="IPR000814">
    <property type="entry name" value="TBP"/>
</dbReference>
<keyword evidence="5" id="KW-0805">Transcription regulation</keyword>
<evidence type="ECO:0000256" key="7">
    <source>
        <dbReference type="ARBA" id="ARBA00023163"/>
    </source>
</evidence>
<evidence type="ECO:0000256" key="1">
    <source>
        <dbReference type="ARBA" id="ARBA00004123"/>
    </source>
</evidence>
<evidence type="ECO:0000256" key="11">
    <source>
        <dbReference type="SAM" id="MobiDB-lite"/>
    </source>
</evidence>
<dbReference type="FunFam" id="3.30.310.10:FF:000009">
    <property type="entry name" value="TatA box-binding protein-like protein 1"/>
    <property type="match status" value="1"/>
</dbReference>
<evidence type="ECO:0000256" key="6">
    <source>
        <dbReference type="ARBA" id="ARBA00023125"/>
    </source>
</evidence>
<protein>
    <recommendedName>
        <fullName evidence="9">TATA box-binding protein-like 1</fullName>
    </recommendedName>
    <alternativeName>
        <fullName evidence="10">TBP-like factor</fullName>
    </alternativeName>
</protein>
<dbReference type="Pfam" id="PF00352">
    <property type="entry name" value="TBP"/>
    <property type="match status" value="2"/>
</dbReference>
<evidence type="ECO:0000256" key="10">
    <source>
        <dbReference type="ARBA" id="ARBA00033173"/>
    </source>
</evidence>
<dbReference type="CDD" id="cd04517">
    <property type="entry name" value="TLF"/>
    <property type="match status" value="1"/>
</dbReference>
<keyword evidence="8" id="KW-0539">Nucleus</keyword>
<dbReference type="GO" id="GO:0006352">
    <property type="term" value="P:DNA-templated transcription initiation"/>
    <property type="evidence" value="ECO:0007669"/>
    <property type="project" value="InterPro"/>
</dbReference>
<evidence type="ECO:0000256" key="5">
    <source>
        <dbReference type="ARBA" id="ARBA00023015"/>
    </source>
</evidence>
<evidence type="ECO:0000256" key="3">
    <source>
        <dbReference type="ARBA" id="ARBA00005560"/>
    </source>
</evidence>
<dbReference type="GO" id="GO:0003677">
    <property type="term" value="F:DNA binding"/>
    <property type="evidence" value="ECO:0007669"/>
    <property type="project" value="UniProtKB-KW"/>
</dbReference>
<sequence length="309" mass="34574">MAMTLQGSVLTNGNTATNFVPLKLEPNNKDSPEVFLNEASNGFGDCEKNGLNNGEIIEEVKETPSDEPVIDITINNVVCSFSVKSHLNLKQIAQNGYNVEYRREKWGKIHSQSQMVTMRLRKPYTTASIWSSGKVTCTGATSEDEAKQAARRITRSVSKLGYPKLRLVNYRVVNVLGTCTMPFAIKITPFSAKHRDIASYEPELHPGVTYRLKEPKATLKIFSTGSITVTAPCVGNVQSAIEHIYPLVFEFRKERSPEDIRTMQATKRSRGFKRKCSSDFGFEADEECITIDDGEEEEAEDFDSDQSHD</sequence>
<name>A0A8J2S105_9CRUS</name>
<dbReference type="PRINTS" id="PR00686">
    <property type="entry name" value="TIFACTORIID"/>
</dbReference>
<dbReference type="OrthoDB" id="2127950at2759"/>
<dbReference type="Gene3D" id="3.30.310.10">
    <property type="entry name" value="TATA-Binding Protein"/>
    <property type="match status" value="2"/>
</dbReference>
<comment type="similarity">
    <text evidence="3">Belongs to the TBP family.</text>
</comment>
<dbReference type="AlphaFoldDB" id="A0A8J2S105"/>
<keyword evidence="7" id="KW-0804">Transcription</keyword>
<dbReference type="GO" id="GO:0005737">
    <property type="term" value="C:cytoplasm"/>
    <property type="evidence" value="ECO:0007669"/>
    <property type="project" value="UniProtKB-SubCell"/>
</dbReference>
<comment type="subcellular location">
    <subcellularLocation>
        <location evidence="2">Cytoplasm</location>
    </subcellularLocation>
    <subcellularLocation>
        <location evidence="1">Nucleus</location>
    </subcellularLocation>
</comment>
<proteinExistence type="inferred from homology"/>
<dbReference type="FunFam" id="3.30.310.10:FF:000005">
    <property type="entry name" value="TATA box-binding protein-like 1"/>
    <property type="match status" value="1"/>
</dbReference>
<dbReference type="EMBL" id="CAKKLH010000331">
    <property type="protein sequence ID" value="CAH0112747.1"/>
    <property type="molecule type" value="Genomic_DNA"/>
</dbReference>
<feature type="region of interest" description="Disordered" evidence="11">
    <location>
        <begin position="289"/>
        <end position="309"/>
    </location>
</feature>
<organism evidence="12 13">
    <name type="scientific">Daphnia galeata</name>
    <dbReference type="NCBI Taxonomy" id="27404"/>
    <lineage>
        <taxon>Eukaryota</taxon>
        <taxon>Metazoa</taxon>
        <taxon>Ecdysozoa</taxon>
        <taxon>Arthropoda</taxon>
        <taxon>Crustacea</taxon>
        <taxon>Branchiopoda</taxon>
        <taxon>Diplostraca</taxon>
        <taxon>Cladocera</taxon>
        <taxon>Anomopoda</taxon>
        <taxon>Daphniidae</taxon>
        <taxon>Daphnia</taxon>
    </lineage>
</organism>
<dbReference type="InterPro" id="IPR015445">
    <property type="entry name" value="TBP-like"/>
</dbReference>
<keyword evidence="6" id="KW-0238">DNA-binding</keyword>
<dbReference type="InterPro" id="IPR012295">
    <property type="entry name" value="TBP_dom_sf"/>
</dbReference>
<evidence type="ECO:0000256" key="8">
    <source>
        <dbReference type="ARBA" id="ARBA00023242"/>
    </source>
</evidence>
<keyword evidence="13" id="KW-1185">Reference proteome</keyword>